<feature type="transmembrane region" description="Helical" evidence="14">
    <location>
        <begin position="544"/>
        <end position="567"/>
    </location>
</feature>
<dbReference type="GO" id="GO:0005262">
    <property type="term" value="F:calcium channel activity"/>
    <property type="evidence" value="ECO:0007669"/>
    <property type="project" value="UniProtKB-KW"/>
</dbReference>
<evidence type="ECO:0000256" key="5">
    <source>
        <dbReference type="ARBA" id="ARBA00022673"/>
    </source>
</evidence>
<keyword evidence="10" id="KW-0406">Ion transport</keyword>
<protein>
    <recommendedName>
        <fullName evidence="15">Ion transport domain-containing protein</fullName>
    </recommendedName>
</protein>
<dbReference type="EMBL" id="CAJFCW020000003">
    <property type="protein sequence ID" value="CAG9106812.1"/>
    <property type="molecule type" value="Genomic_DNA"/>
</dbReference>
<evidence type="ECO:0000256" key="14">
    <source>
        <dbReference type="SAM" id="Phobius"/>
    </source>
</evidence>
<name>A0A811KNK7_9BILA</name>
<keyword evidence="4" id="KW-0109">Calcium transport</keyword>
<evidence type="ECO:0000256" key="8">
    <source>
        <dbReference type="ARBA" id="ARBA00022837"/>
    </source>
</evidence>
<keyword evidence="12" id="KW-0407">Ion channel</keyword>
<evidence type="ECO:0000256" key="7">
    <source>
        <dbReference type="ARBA" id="ARBA00022737"/>
    </source>
</evidence>
<proteinExistence type="predicted"/>
<feature type="repeat" description="ANK" evidence="13">
    <location>
        <begin position="152"/>
        <end position="184"/>
    </location>
</feature>
<dbReference type="InterPro" id="IPR036770">
    <property type="entry name" value="Ankyrin_rpt-contain_sf"/>
</dbReference>
<dbReference type="SUPFAM" id="SSF48403">
    <property type="entry name" value="Ankyrin repeat"/>
    <property type="match status" value="1"/>
</dbReference>
<keyword evidence="6 14" id="KW-0812">Transmembrane</keyword>
<evidence type="ECO:0000256" key="9">
    <source>
        <dbReference type="ARBA" id="ARBA00022989"/>
    </source>
</evidence>
<dbReference type="PANTHER" id="PTHR10582">
    <property type="entry name" value="TRANSIENT RECEPTOR POTENTIAL ION CHANNEL PROTEIN"/>
    <property type="match status" value="1"/>
</dbReference>
<feature type="domain" description="Ion transport" evidence="15">
    <location>
        <begin position="400"/>
        <end position="646"/>
    </location>
</feature>
<feature type="transmembrane region" description="Helical" evidence="14">
    <location>
        <begin position="503"/>
        <end position="523"/>
    </location>
</feature>
<dbReference type="Pfam" id="PF00520">
    <property type="entry name" value="Ion_trans"/>
    <property type="match status" value="1"/>
</dbReference>
<evidence type="ECO:0000256" key="3">
    <source>
        <dbReference type="ARBA" id="ARBA00022475"/>
    </source>
</evidence>
<keyword evidence="5" id="KW-0107">Calcium channel</keyword>
<dbReference type="InterPro" id="IPR002110">
    <property type="entry name" value="Ankyrin_rpt"/>
</dbReference>
<feature type="repeat" description="ANK" evidence="13">
    <location>
        <begin position="253"/>
        <end position="285"/>
    </location>
</feature>
<feature type="transmembrane region" description="Helical" evidence="14">
    <location>
        <begin position="618"/>
        <end position="638"/>
    </location>
</feature>
<dbReference type="GO" id="GO:0098703">
    <property type="term" value="P:calcium ion import across plasma membrane"/>
    <property type="evidence" value="ECO:0007669"/>
    <property type="project" value="TreeGrafter"/>
</dbReference>
<feature type="transmembrane region" description="Helical" evidence="14">
    <location>
        <begin position="587"/>
        <end position="606"/>
    </location>
</feature>
<dbReference type="AlphaFoldDB" id="A0A811KNK7"/>
<accession>A0A811KNK7</accession>
<keyword evidence="3" id="KW-1003">Cell membrane</keyword>
<evidence type="ECO:0000313" key="16">
    <source>
        <dbReference type="EMBL" id="CAD5216911.1"/>
    </source>
</evidence>
<evidence type="ECO:0000256" key="2">
    <source>
        <dbReference type="ARBA" id="ARBA00022448"/>
    </source>
</evidence>
<keyword evidence="11 14" id="KW-0472">Membrane</keyword>
<dbReference type="PANTHER" id="PTHR10582:SF28">
    <property type="entry name" value="NANCHUNG, ISOFORM B"/>
    <property type="match status" value="1"/>
</dbReference>
<evidence type="ECO:0000256" key="4">
    <source>
        <dbReference type="ARBA" id="ARBA00022568"/>
    </source>
</evidence>
<dbReference type="InterPro" id="IPR005821">
    <property type="entry name" value="Ion_trans_dom"/>
</dbReference>
<keyword evidence="17" id="KW-1185">Reference proteome</keyword>
<reference evidence="16" key="1">
    <citation type="submission" date="2020-09" db="EMBL/GenBank/DDBJ databases">
        <authorList>
            <person name="Kikuchi T."/>
        </authorList>
    </citation>
    <scope>NUCLEOTIDE SEQUENCE</scope>
    <source>
        <strain evidence="16">SH1</strain>
    </source>
</reference>
<comment type="caution">
    <text evidence="16">The sequence shown here is derived from an EMBL/GenBank/DDBJ whole genome shotgun (WGS) entry which is preliminary data.</text>
</comment>
<dbReference type="GO" id="GO:0005886">
    <property type="term" value="C:plasma membrane"/>
    <property type="evidence" value="ECO:0007669"/>
    <property type="project" value="UniProtKB-SubCell"/>
</dbReference>
<keyword evidence="9 14" id="KW-1133">Transmembrane helix</keyword>
<sequence length="728" mass="84239">MGNSSSSVTSGIKNQIDGSSNVIYPLADVTGNGELANLAKEAIKLGNTDLLDKTIKKKITPFLYNDGEGALLPIHEVISVRHKERTGNDFSTVSQLKKFVCWRLDCRGAVGETLLHVCFLSGLPDNMKLLAHRLLALFPNIINDFYLCDEYYGETALHMGIVNEDPEIVRFLLKNGASVDVRCTGNFFTCDDQKTSREDSAVSEHAQLHKNTYYTGHLYWGEYPLTFAACISQTDCFRILCGYGANPNWQDTNGNTVLHICTIHENWEMFEIALSHGANLHIENKQNLTPLTLASYLAKQEMFAKILKVEREVYWTYRGVRSSGYPLEHIDSIHPKTGEINPNSALVLVIYGESADHLQLLPNLLEKLINCKWTTYAKRELYRQLAIFTLYFVLMVICLLNRPTPYDRKYNNTTLICIANFPFVEYNKMSSSEILYYTVNVLVVLGAVYYLLQMYSHIRNVGQKMYFQSLWGFPAKTTFLISCVFVIFGFLLRIFCWDDFEDIIWEVTILLTAVYYLFFFRGFKSVGPFVLILYKIIIREISRFIIIYSIIVIGFSQSFYILFIGYRRKDPKYDHKDGNIMSNVAESFIRMFIMSLTEFAVFFEQLELCELSIVGKFTFIIYMLLVTMLLMNMLIAMMTNTYTEIAANGLEYVRQFAAIILNMEQSFTPEKRLRYQQAYSNPMSDRSKIALLMKQRLTEEEVEEEDHELMKMWRKFREDKRRQQLQSP</sequence>
<dbReference type="PROSITE" id="PS50297">
    <property type="entry name" value="ANK_REP_REGION"/>
    <property type="match status" value="2"/>
</dbReference>
<evidence type="ECO:0000313" key="17">
    <source>
        <dbReference type="Proteomes" id="UP000614601"/>
    </source>
</evidence>
<evidence type="ECO:0000256" key="12">
    <source>
        <dbReference type="ARBA" id="ARBA00023303"/>
    </source>
</evidence>
<keyword evidence="2" id="KW-0813">Transport</keyword>
<keyword evidence="7" id="KW-0677">Repeat</keyword>
<dbReference type="OrthoDB" id="533508at2759"/>
<dbReference type="SMART" id="SM00248">
    <property type="entry name" value="ANK"/>
    <property type="match status" value="5"/>
</dbReference>
<organism evidence="16 17">
    <name type="scientific">Bursaphelenchus okinawaensis</name>
    <dbReference type="NCBI Taxonomy" id="465554"/>
    <lineage>
        <taxon>Eukaryota</taxon>
        <taxon>Metazoa</taxon>
        <taxon>Ecdysozoa</taxon>
        <taxon>Nematoda</taxon>
        <taxon>Chromadorea</taxon>
        <taxon>Rhabditida</taxon>
        <taxon>Tylenchina</taxon>
        <taxon>Tylenchomorpha</taxon>
        <taxon>Aphelenchoidea</taxon>
        <taxon>Aphelenchoididae</taxon>
        <taxon>Bursaphelenchus</taxon>
    </lineage>
</organism>
<dbReference type="PROSITE" id="PS50088">
    <property type="entry name" value="ANK_REPEAT"/>
    <property type="match status" value="2"/>
</dbReference>
<gene>
    <name evidence="16" type="ORF">BOKJ2_LOCUS6824</name>
</gene>
<evidence type="ECO:0000256" key="11">
    <source>
        <dbReference type="ARBA" id="ARBA00023136"/>
    </source>
</evidence>
<keyword evidence="8" id="KW-0106">Calcium</keyword>
<evidence type="ECO:0000256" key="10">
    <source>
        <dbReference type="ARBA" id="ARBA00023065"/>
    </source>
</evidence>
<evidence type="ECO:0000256" key="6">
    <source>
        <dbReference type="ARBA" id="ARBA00022692"/>
    </source>
</evidence>
<evidence type="ECO:0000259" key="15">
    <source>
        <dbReference type="Pfam" id="PF00520"/>
    </source>
</evidence>
<feature type="transmembrane region" description="Helical" evidence="14">
    <location>
        <begin position="385"/>
        <end position="402"/>
    </location>
</feature>
<dbReference type="Pfam" id="PF12796">
    <property type="entry name" value="Ank_2"/>
    <property type="match status" value="1"/>
</dbReference>
<dbReference type="Proteomes" id="UP000614601">
    <property type="component" value="Unassembled WGS sequence"/>
</dbReference>
<keyword evidence="13" id="KW-0040">ANK repeat</keyword>
<comment type="subcellular location">
    <subcellularLocation>
        <location evidence="1">Cell membrane</location>
        <topology evidence="1">Multi-pass membrane protein</topology>
    </subcellularLocation>
</comment>
<dbReference type="Gene3D" id="1.25.40.20">
    <property type="entry name" value="Ankyrin repeat-containing domain"/>
    <property type="match status" value="1"/>
</dbReference>
<dbReference type="Proteomes" id="UP000783686">
    <property type="component" value="Unassembled WGS sequence"/>
</dbReference>
<feature type="transmembrane region" description="Helical" evidence="14">
    <location>
        <begin position="473"/>
        <end position="491"/>
    </location>
</feature>
<feature type="transmembrane region" description="Helical" evidence="14">
    <location>
        <begin position="434"/>
        <end position="452"/>
    </location>
</feature>
<dbReference type="EMBL" id="CAJFDH010000003">
    <property type="protein sequence ID" value="CAD5216911.1"/>
    <property type="molecule type" value="Genomic_DNA"/>
</dbReference>
<evidence type="ECO:0000256" key="1">
    <source>
        <dbReference type="ARBA" id="ARBA00004651"/>
    </source>
</evidence>
<evidence type="ECO:0000256" key="13">
    <source>
        <dbReference type="PROSITE-ProRule" id="PRU00023"/>
    </source>
</evidence>
<dbReference type="InterPro" id="IPR024862">
    <property type="entry name" value="TRPV"/>
</dbReference>
<dbReference type="Pfam" id="PF00023">
    <property type="entry name" value="Ank"/>
    <property type="match status" value="1"/>
</dbReference>